<comment type="pathway">
    <text evidence="10">tRNA modification; 5-methoxycarbonylmethyl-2-thiouridine-tRNA biosynthesis.</text>
</comment>
<dbReference type="HAMAP" id="MF_03049">
    <property type="entry name" value="MOCS3_Uba4"/>
    <property type="match status" value="1"/>
</dbReference>
<reference evidence="12" key="1">
    <citation type="submission" date="2022-02" db="EMBL/GenBank/DDBJ databases">
        <authorList>
            <person name="Giguere J D."/>
        </authorList>
    </citation>
    <scope>NUCLEOTIDE SEQUENCE</scope>
    <source>
        <strain evidence="12">CCAP 1055/1</strain>
    </source>
</reference>
<keyword evidence="3 10" id="KW-0808">Transferase</keyword>
<dbReference type="AlphaFoldDB" id="A0A8J9X8H1"/>
<dbReference type="InterPro" id="IPR036873">
    <property type="entry name" value="Rhodanese-like_dom_sf"/>
</dbReference>
<feature type="active site" description="Cysteine persulfide intermediate; for sulfurtransferase activity" evidence="10">
    <location>
        <position position="371"/>
    </location>
</feature>
<feature type="binding site" evidence="10">
    <location>
        <position position="108"/>
    </location>
    <ligand>
        <name>ATP</name>
        <dbReference type="ChEBI" id="CHEBI:30616"/>
    </ligand>
</feature>
<dbReference type="GO" id="GO:0005524">
    <property type="term" value="F:ATP binding"/>
    <property type="evidence" value="ECO:0007669"/>
    <property type="project" value="UniProtKB-KW"/>
</dbReference>
<dbReference type="InterPro" id="IPR035985">
    <property type="entry name" value="Ubiquitin-activating_enz"/>
</dbReference>
<comment type="subcellular location">
    <subcellularLocation>
        <location evidence="1">Cytoplasm</location>
        <location evidence="1">Cytosol</location>
    </subcellularLocation>
</comment>
<dbReference type="NCBIfam" id="NF004281">
    <property type="entry name" value="PRK05690.1"/>
    <property type="match status" value="1"/>
</dbReference>
<evidence type="ECO:0000256" key="2">
    <source>
        <dbReference type="ARBA" id="ARBA00022490"/>
    </source>
</evidence>
<dbReference type="UniPathway" id="UPA00988"/>
<organism evidence="12">
    <name type="scientific">Phaeodactylum tricornutum</name>
    <name type="common">Diatom</name>
    <dbReference type="NCBI Taxonomy" id="2850"/>
    <lineage>
        <taxon>Eukaryota</taxon>
        <taxon>Sar</taxon>
        <taxon>Stramenopiles</taxon>
        <taxon>Ochrophyta</taxon>
        <taxon>Bacillariophyta</taxon>
        <taxon>Bacillariophyceae</taxon>
        <taxon>Bacillariophycidae</taxon>
        <taxon>Naviculales</taxon>
        <taxon>Phaeodactylaceae</taxon>
        <taxon>Phaeodactylum</taxon>
    </lineage>
</organism>
<dbReference type="PANTHER" id="PTHR10953">
    <property type="entry name" value="UBIQUITIN-ACTIVATING ENZYME E1"/>
    <property type="match status" value="1"/>
</dbReference>
<comment type="cofactor">
    <cofactor evidence="10">
        <name>Zn(2+)</name>
        <dbReference type="ChEBI" id="CHEBI:29105"/>
    </cofactor>
    <text evidence="10">Binds 1 zinc ion per subunit.</text>
</comment>
<evidence type="ECO:0000256" key="6">
    <source>
        <dbReference type="ARBA" id="ARBA00022741"/>
    </source>
</evidence>
<dbReference type="EC" id="2.7.7.-" evidence="10"/>
<feature type="binding site" evidence="10">
    <location>
        <begin position="91"/>
        <end position="95"/>
    </location>
    <ligand>
        <name>ATP</name>
        <dbReference type="ChEBI" id="CHEBI:30616"/>
    </ligand>
</feature>
<dbReference type="Proteomes" id="UP000836788">
    <property type="component" value="Chromosome 8"/>
</dbReference>
<evidence type="ECO:0000256" key="9">
    <source>
        <dbReference type="ARBA" id="ARBA00023268"/>
    </source>
</evidence>
<dbReference type="GO" id="GO:0046872">
    <property type="term" value="F:metal ion binding"/>
    <property type="evidence" value="ECO:0007669"/>
    <property type="project" value="UniProtKB-KW"/>
</dbReference>
<evidence type="ECO:0000256" key="7">
    <source>
        <dbReference type="ARBA" id="ARBA00022833"/>
    </source>
</evidence>
<feature type="active site" description="Glycyl thioester intermediate; for adenylyltransferase activity" evidence="10">
    <location>
        <position position="210"/>
    </location>
</feature>
<keyword evidence="4 10" id="KW-0819">tRNA processing</keyword>
<comment type="function">
    <text evidence="10">Plays a central role in 2-thiolation of mcm(5)S(2)U at tRNA wobble positions of cytosolic tRNA(Lys), tRNA(Glu) and tRNA(Gln). Acts by mediating the C-terminal thiocarboxylation of the sulfur carrier URM1. Its N-terminus first activates URM1 as acyl-adenylate (-COAMP), then the persulfide sulfur on the catalytic cysteine is transferred to URM1 to form thiocarboxylation (-COSH) of its C-terminus. The reaction probably involves hydrogen sulfide that is generated from the persulfide intermediate and that acts as nucleophile towards URM1. Subsequently, a transient disulfide bond is formed. Does not use thiosulfate as sulfur donor; NFS1 probably acting as a sulfur donor for thiocarboxylation reactions.</text>
</comment>
<feature type="binding site" evidence="10">
    <location>
        <begin position="152"/>
        <end position="153"/>
    </location>
    <ligand>
        <name>ATP</name>
        <dbReference type="ChEBI" id="CHEBI:30616"/>
    </ligand>
</feature>
<dbReference type="InterPro" id="IPR028885">
    <property type="entry name" value="MOCS3/Uba4"/>
</dbReference>
<evidence type="ECO:0000256" key="1">
    <source>
        <dbReference type="ARBA" id="ARBA00004514"/>
    </source>
</evidence>
<feature type="binding site" evidence="10">
    <location>
        <position position="63"/>
    </location>
    <ligand>
        <name>ATP</name>
        <dbReference type="ChEBI" id="CHEBI:30616"/>
    </ligand>
</feature>
<feature type="binding site" evidence="10">
    <location>
        <position position="271"/>
    </location>
    <ligand>
        <name>Zn(2+)</name>
        <dbReference type="ChEBI" id="CHEBI:29105"/>
    </ligand>
</feature>
<dbReference type="EMBL" id="OU594949">
    <property type="protein sequence ID" value="CAG9293598.1"/>
    <property type="molecule type" value="Genomic_DNA"/>
</dbReference>
<comment type="similarity">
    <text evidence="10">In the N-terminal section; belongs to the HesA/MoeB/ThiF family. UBA4 subfamily.</text>
</comment>
<dbReference type="GO" id="GO:0004792">
    <property type="term" value="F:thiosulfate-cyanide sulfurtransferase activity"/>
    <property type="evidence" value="ECO:0007669"/>
    <property type="project" value="TreeGrafter"/>
</dbReference>
<dbReference type="GO" id="GO:0005829">
    <property type="term" value="C:cytosol"/>
    <property type="evidence" value="ECO:0007669"/>
    <property type="project" value="UniProtKB-SubCell"/>
</dbReference>
<dbReference type="InterPro" id="IPR000594">
    <property type="entry name" value="ThiF_NAD_FAD-bd"/>
</dbReference>
<keyword evidence="9 10" id="KW-0511">Multifunctional enzyme</keyword>
<dbReference type="Gene3D" id="3.40.50.720">
    <property type="entry name" value="NAD(P)-binding Rossmann-like Domain"/>
    <property type="match status" value="1"/>
</dbReference>
<evidence type="ECO:0000256" key="4">
    <source>
        <dbReference type="ARBA" id="ARBA00022694"/>
    </source>
</evidence>
<dbReference type="GO" id="GO:0042292">
    <property type="term" value="F:URM1 activating enzyme activity"/>
    <property type="evidence" value="ECO:0007669"/>
    <property type="project" value="TreeGrafter"/>
</dbReference>
<gene>
    <name evidence="12" type="ORF">PTTT1_LOCUS51988</name>
</gene>
<dbReference type="Pfam" id="PF00899">
    <property type="entry name" value="ThiF"/>
    <property type="match status" value="1"/>
</dbReference>
<dbReference type="Gene3D" id="3.40.250.10">
    <property type="entry name" value="Rhodanese-like domain"/>
    <property type="match status" value="1"/>
</dbReference>
<sequence length="418" mass="44898">MQSEFFSCSQSSEQFLPTLDVLSELSADHVERYSRQMITADGFGVGGQKKLLSSAVLVIGAGGIGSTAIPYLAAAGVGRIGIVDFDTVDISNLHRQVIHKTADIGMNKAVSACHAVRSLNPMCEVYSYETDLNHGNALPLVQNFDCVVDCSDNPKTRYLVNDACVLAEKPLISASAIGTEGQVTVYNFQGAPCYRCLYPTPNAAGGCRTCVDTGVLGPVPGLVGILQATETLKVLTGSGTTMKGHLLMYNAMDCSFLKIVKPPKQTKCRVCGPDATILSMEASNASLLHAQGPMQTIARPSLPSESNITCIEYSRVREDKVPHILVDVRTKLQFEMCALEEAVHIPLSSLSQQLDQIEKLSGGTKPVYCICRRGVDSVEATRVLDAAKLSHPNIHSAKNVAGGLVSWRKEVDTSFPKY</sequence>
<dbReference type="PANTHER" id="PTHR10953:SF102">
    <property type="entry name" value="ADENYLYLTRANSFERASE AND SULFURTRANSFERASE MOCS3"/>
    <property type="match status" value="1"/>
</dbReference>
<dbReference type="Pfam" id="PF00581">
    <property type="entry name" value="Rhodanese"/>
    <property type="match status" value="1"/>
</dbReference>
<dbReference type="SMART" id="SM00450">
    <property type="entry name" value="RHOD"/>
    <property type="match status" value="1"/>
</dbReference>
<proteinExistence type="inferred from homology"/>
<keyword evidence="7 10" id="KW-0862">Zinc</keyword>
<evidence type="ECO:0000259" key="11">
    <source>
        <dbReference type="SMART" id="SM00450"/>
    </source>
</evidence>
<dbReference type="EC" id="2.8.1.-" evidence="10"/>
<dbReference type="GO" id="GO:0070566">
    <property type="term" value="F:adenylyltransferase activity"/>
    <property type="evidence" value="ECO:0007669"/>
    <property type="project" value="InterPro"/>
</dbReference>
<evidence type="ECO:0000256" key="10">
    <source>
        <dbReference type="HAMAP-Rule" id="MF_03049"/>
    </source>
</evidence>
<dbReference type="FunFam" id="3.40.50.720:FF:000033">
    <property type="entry name" value="Adenylyltransferase and sulfurtransferase MOCS3"/>
    <property type="match status" value="1"/>
</dbReference>
<evidence type="ECO:0000256" key="3">
    <source>
        <dbReference type="ARBA" id="ARBA00022679"/>
    </source>
</evidence>
<dbReference type="GO" id="GO:0002143">
    <property type="term" value="P:tRNA wobble position uridine thiolation"/>
    <property type="evidence" value="ECO:0007669"/>
    <property type="project" value="InterPro"/>
</dbReference>
<keyword evidence="5 10" id="KW-0479">Metal-binding</keyword>
<dbReference type="FunFam" id="3.40.250.10:FF:000014">
    <property type="entry name" value="Adenylyltransferase and sulfurtransferase MOCS3"/>
    <property type="match status" value="1"/>
</dbReference>
<name>A0A8J9X8H1_PHATR</name>
<evidence type="ECO:0000256" key="8">
    <source>
        <dbReference type="ARBA" id="ARBA00022840"/>
    </source>
</evidence>
<evidence type="ECO:0000256" key="5">
    <source>
        <dbReference type="ARBA" id="ARBA00022723"/>
    </source>
</evidence>
<dbReference type="InterPro" id="IPR001763">
    <property type="entry name" value="Rhodanese-like_dom"/>
</dbReference>
<feature type="domain" description="Rhodanese" evidence="11">
    <location>
        <begin position="309"/>
        <end position="413"/>
    </location>
</feature>
<feature type="binding site" evidence="10">
    <location>
        <position position="193"/>
    </location>
    <ligand>
        <name>Zn(2+)</name>
        <dbReference type="ChEBI" id="CHEBI:29105"/>
    </ligand>
</feature>
<dbReference type="CDD" id="cd00757">
    <property type="entry name" value="ThiF_MoeB_HesA_family"/>
    <property type="match status" value="1"/>
</dbReference>
<keyword evidence="2 10" id="KW-0963">Cytoplasm</keyword>
<feature type="binding site" evidence="10">
    <location>
        <position position="268"/>
    </location>
    <ligand>
        <name>Zn(2+)</name>
        <dbReference type="ChEBI" id="CHEBI:29105"/>
    </ligand>
</feature>
<feature type="binding site" evidence="10">
    <location>
        <position position="84"/>
    </location>
    <ligand>
        <name>ATP</name>
        <dbReference type="ChEBI" id="CHEBI:30616"/>
    </ligand>
</feature>
<evidence type="ECO:0000313" key="12">
    <source>
        <dbReference type="EMBL" id="CAG9293598.1"/>
    </source>
</evidence>
<keyword evidence="6 10" id="KW-0547">Nucleotide-binding</keyword>
<keyword evidence="8 10" id="KW-0067">ATP-binding</keyword>
<feature type="binding site" evidence="10">
    <location>
        <position position="196"/>
    </location>
    <ligand>
        <name>Zn(2+)</name>
        <dbReference type="ChEBI" id="CHEBI:29105"/>
    </ligand>
</feature>
<protein>
    <recommendedName>
        <fullName evidence="10">Adenylyltransferase and sulfurtransferase MOCS3 homolog</fullName>
    </recommendedName>
    <alternativeName>
        <fullName evidence="10">UBA4 homolog</fullName>
    </alternativeName>
    <alternativeName>
        <fullName evidence="10">Ubiquitin-like protein activator 4 homolog</fullName>
    </alternativeName>
    <domain>
        <recommendedName>
            <fullName evidence="10">Adenylyltransferase</fullName>
            <ecNumber evidence="10">2.7.7.-</ecNumber>
        </recommendedName>
    </domain>
    <domain>
        <recommendedName>
            <fullName evidence="10">Sulfurtransferase</fullName>
            <ecNumber evidence="10">2.8.1.-</ecNumber>
        </recommendedName>
    </domain>
</protein>
<dbReference type="SUPFAM" id="SSF69572">
    <property type="entry name" value="Activating enzymes of the ubiquitin-like proteins"/>
    <property type="match status" value="1"/>
</dbReference>
<accession>A0A8J9X8H1</accession>
<dbReference type="InterPro" id="IPR045886">
    <property type="entry name" value="ThiF/MoeB/HesA"/>
</dbReference>